<sequence>MKIAVVLPSSEPYSQHHGGALARWVHEVYPLIGSVQVDVFTPSWDTDFYPSLKIRKIGFSTIKYKSRFNIINRVCEFINHYTYPVQIALRIKLNKYDAIHILNRCYYVDILKRINKDAKVILHLQNDNLEQLPIEARYKIISKVDLLLNCSNYLSNKAIMISNLSDRRKIKTIYNGANQNRFALVQNKSFNEQSPKILFVGRLVKEKGVDLLIRAFLGVLNAIPGAELHIVGSLHFGDNRVDEFISHLQELSINQSSIFFHGFVPNDKLHTFYSSASLFVCPSVWEEPFGMVIAEAMLSGVPVIASNRGGIPEVLGDCGVTIDPEDIGCFSKAIVALLTDKGDLERYSKLGRERILRTFTWEVIAENMIKILEESFNGIASK</sequence>
<dbReference type="AlphaFoldDB" id="A0A6B3LSW1"/>
<dbReference type="RefSeq" id="WP_163915780.1">
    <property type="nucleotide sequence ID" value="NZ_JAAGWD010000006.1"/>
</dbReference>
<protein>
    <submittedName>
        <fullName evidence="2">Glycosyltransferase family 4 protein</fullName>
    </submittedName>
</protein>
<evidence type="ECO:0000313" key="2">
    <source>
        <dbReference type="EMBL" id="NEM98893.1"/>
    </source>
</evidence>
<dbReference type="GO" id="GO:0016757">
    <property type="term" value="F:glycosyltransferase activity"/>
    <property type="evidence" value="ECO:0007669"/>
    <property type="project" value="InterPro"/>
</dbReference>
<dbReference type="InterPro" id="IPR001296">
    <property type="entry name" value="Glyco_trans_1"/>
</dbReference>
<keyword evidence="3" id="KW-1185">Reference proteome</keyword>
<name>A0A6B3LSW1_9BACT</name>
<reference evidence="2 3" key="1">
    <citation type="submission" date="2020-02" db="EMBL/GenBank/DDBJ databases">
        <authorList>
            <person name="Kim M.K."/>
        </authorList>
    </citation>
    <scope>NUCLEOTIDE SEQUENCE [LARGE SCALE GENOMIC DNA]</scope>
    <source>
        <strain evidence="2 3">BT327</strain>
    </source>
</reference>
<dbReference type="SUPFAM" id="SSF53756">
    <property type="entry name" value="UDP-Glycosyltransferase/glycogen phosphorylase"/>
    <property type="match status" value="1"/>
</dbReference>
<evidence type="ECO:0000259" key="1">
    <source>
        <dbReference type="Pfam" id="PF00534"/>
    </source>
</evidence>
<gene>
    <name evidence="2" type="ORF">GXP69_14415</name>
</gene>
<dbReference type="Pfam" id="PF00534">
    <property type="entry name" value="Glycos_transf_1"/>
    <property type="match status" value="1"/>
</dbReference>
<organism evidence="2 3">
    <name type="scientific">Pontibacter burrus</name>
    <dbReference type="NCBI Taxonomy" id="2704466"/>
    <lineage>
        <taxon>Bacteria</taxon>
        <taxon>Pseudomonadati</taxon>
        <taxon>Bacteroidota</taxon>
        <taxon>Cytophagia</taxon>
        <taxon>Cytophagales</taxon>
        <taxon>Hymenobacteraceae</taxon>
        <taxon>Pontibacter</taxon>
    </lineage>
</organism>
<dbReference type="PANTHER" id="PTHR12526:SF638">
    <property type="entry name" value="SPORE COAT PROTEIN SA"/>
    <property type="match status" value="1"/>
</dbReference>
<accession>A0A6B3LSW1</accession>
<dbReference type="Proteomes" id="UP000474777">
    <property type="component" value="Unassembled WGS sequence"/>
</dbReference>
<dbReference type="PANTHER" id="PTHR12526">
    <property type="entry name" value="GLYCOSYLTRANSFERASE"/>
    <property type="match status" value="1"/>
</dbReference>
<keyword evidence="2" id="KW-0808">Transferase</keyword>
<comment type="caution">
    <text evidence="2">The sequence shown here is derived from an EMBL/GenBank/DDBJ whole genome shotgun (WGS) entry which is preliminary data.</text>
</comment>
<proteinExistence type="predicted"/>
<feature type="domain" description="Glycosyl transferase family 1" evidence="1">
    <location>
        <begin position="186"/>
        <end position="353"/>
    </location>
</feature>
<dbReference type="Gene3D" id="3.40.50.2000">
    <property type="entry name" value="Glycogen Phosphorylase B"/>
    <property type="match status" value="2"/>
</dbReference>
<dbReference type="CDD" id="cd03801">
    <property type="entry name" value="GT4_PimA-like"/>
    <property type="match status" value="1"/>
</dbReference>
<dbReference type="EMBL" id="JAAGWD010000006">
    <property type="protein sequence ID" value="NEM98893.1"/>
    <property type="molecule type" value="Genomic_DNA"/>
</dbReference>
<evidence type="ECO:0000313" key="3">
    <source>
        <dbReference type="Proteomes" id="UP000474777"/>
    </source>
</evidence>